<dbReference type="PANTHER" id="PTHR34300">
    <property type="entry name" value="QUEUOSINE PRECURSOR TRANSPORTER-RELATED"/>
    <property type="match status" value="1"/>
</dbReference>
<comment type="similarity">
    <text evidence="1">Belongs to the vitamin uptake transporter (VUT/ECF) (TC 2.A.88) family. Q precursor transporter subfamily.</text>
</comment>
<keyword evidence="1" id="KW-0813">Transport</keyword>
<keyword evidence="1" id="KW-0472">Membrane</keyword>
<keyword evidence="1" id="KW-1133">Transmembrane helix</keyword>
<comment type="function">
    <text evidence="1">Involved in the import of queuosine (Q) precursors, required for Q precursor salvage.</text>
</comment>
<keyword evidence="3" id="KW-1185">Reference proteome</keyword>
<gene>
    <name evidence="2" type="ORF">B4915_05165</name>
</gene>
<dbReference type="PANTHER" id="PTHR34300:SF2">
    <property type="entry name" value="QUEUOSINE PRECURSOR TRANSPORTER-RELATED"/>
    <property type="match status" value="1"/>
</dbReference>
<feature type="transmembrane region" description="Helical" evidence="1">
    <location>
        <begin position="101"/>
        <end position="121"/>
    </location>
</feature>
<name>A0A2S9QQG7_9MICO</name>
<evidence type="ECO:0000313" key="3">
    <source>
        <dbReference type="Proteomes" id="UP000238650"/>
    </source>
</evidence>
<feature type="transmembrane region" description="Helical" evidence="1">
    <location>
        <begin position="133"/>
        <end position="158"/>
    </location>
</feature>
<sequence>MNTTGEAVAMRERADDERRYLTPGARAAAAGSRYAVISAIFVGVLLISNVVAVKPIAFGAIQLGGFALPLVFDGGVFLFPLAYILGDVIAEVYGLRASRRAIFTAFALALLASLTILAVQLSPPADGWENQEAFAAVLGFVPRIVAASLAAFLVGQLLNAWVLDRLRRRTEGRFLRTRLIVSTLAGQLVDTLLFCTIAFAGIITGIDFVMYVVLGYVVKVLAEVVLLPVTTRVIRVIRSAEERAIRANS</sequence>
<dbReference type="Proteomes" id="UP000238650">
    <property type="component" value="Unassembled WGS sequence"/>
</dbReference>
<dbReference type="InterPro" id="IPR003744">
    <property type="entry name" value="YhhQ"/>
</dbReference>
<organism evidence="2 3">
    <name type="scientific">Leucobacter massiliensis</name>
    <dbReference type="NCBI Taxonomy" id="1686285"/>
    <lineage>
        <taxon>Bacteria</taxon>
        <taxon>Bacillati</taxon>
        <taxon>Actinomycetota</taxon>
        <taxon>Actinomycetes</taxon>
        <taxon>Micrococcales</taxon>
        <taxon>Microbacteriaceae</taxon>
        <taxon>Leucobacter</taxon>
    </lineage>
</organism>
<dbReference type="GO" id="GO:0005886">
    <property type="term" value="C:plasma membrane"/>
    <property type="evidence" value="ECO:0007669"/>
    <property type="project" value="UniProtKB-SubCell"/>
</dbReference>
<feature type="transmembrane region" description="Helical" evidence="1">
    <location>
        <begin position="34"/>
        <end position="53"/>
    </location>
</feature>
<dbReference type="Pfam" id="PF02592">
    <property type="entry name" value="Vut_1"/>
    <property type="match status" value="1"/>
</dbReference>
<evidence type="ECO:0000313" key="2">
    <source>
        <dbReference type="EMBL" id="PRI11825.1"/>
    </source>
</evidence>
<dbReference type="HAMAP" id="MF_02088">
    <property type="entry name" value="Q_prec_transport"/>
    <property type="match status" value="1"/>
</dbReference>
<dbReference type="GO" id="GO:0022857">
    <property type="term" value="F:transmembrane transporter activity"/>
    <property type="evidence" value="ECO:0007669"/>
    <property type="project" value="UniProtKB-UniRule"/>
</dbReference>
<dbReference type="NCBIfam" id="TIGR00697">
    <property type="entry name" value="queuosine precursor transporter"/>
    <property type="match status" value="1"/>
</dbReference>
<keyword evidence="1" id="KW-0812">Transmembrane</keyword>
<evidence type="ECO:0000256" key="1">
    <source>
        <dbReference type="HAMAP-Rule" id="MF_02088"/>
    </source>
</evidence>
<dbReference type="AlphaFoldDB" id="A0A2S9QQG7"/>
<protein>
    <recommendedName>
        <fullName evidence="1">Probable queuosine precursor transporter</fullName>
        <shortName evidence="1">Q precursor transporter</shortName>
    </recommendedName>
</protein>
<dbReference type="EMBL" id="MWZD01000014">
    <property type="protein sequence ID" value="PRI11825.1"/>
    <property type="molecule type" value="Genomic_DNA"/>
</dbReference>
<comment type="caution">
    <text evidence="2">The sequence shown here is derived from an EMBL/GenBank/DDBJ whole genome shotgun (WGS) entry which is preliminary data.</text>
</comment>
<accession>A0A2S9QQG7</accession>
<comment type="subcellular location">
    <subcellularLocation>
        <location evidence="1">Cell membrane</location>
        <topology evidence="1">Multi-pass membrane protein</topology>
    </subcellularLocation>
</comment>
<reference evidence="2 3" key="1">
    <citation type="journal article" date="2017" name="New Microbes New Infect">
        <title>Genome sequence of 'Leucobacter massiliensis' sp. nov. isolated from human pharynx after travel to the 2014 Hajj.</title>
        <authorList>
            <person name="Leangapichart T."/>
            <person name="Gautret P."/>
            <person name="Nguyen T.T."/>
            <person name="Armstrong N."/>
            <person name="Rolain J.M."/>
        </authorList>
    </citation>
    <scope>NUCLEOTIDE SEQUENCE [LARGE SCALE GENOMIC DNA]</scope>
    <source>
        <strain evidence="2 3">122RC15</strain>
    </source>
</reference>
<dbReference type="RefSeq" id="WP_245907345.1">
    <property type="nucleotide sequence ID" value="NZ_MWZD01000014.1"/>
</dbReference>
<feature type="transmembrane region" description="Helical" evidence="1">
    <location>
        <begin position="65"/>
        <end position="89"/>
    </location>
</feature>
<keyword evidence="1" id="KW-1003">Cell membrane</keyword>
<feature type="transmembrane region" description="Helical" evidence="1">
    <location>
        <begin position="179"/>
        <end position="202"/>
    </location>
</feature>
<proteinExistence type="inferred from homology"/>
<feature type="transmembrane region" description="Helical" evidence="1">
    <location>
        <begin position="208"/>
        <end position="229"/>
    </location>
</feature>